<feature type="chain" id="PRO_5041765440" description="Serine protease" evidence="6">
    <location>
        <begin position="21"/>
        <end position="310"/>
    </location>
</feature>
<dbReference type="SUPFAM" id="SSF50494">
    <property type="entry name" value="Trypsin-like serine proteases"/>
    <property type="match status" value="1"/>
</dbReference>
<keyword evidence="3 6" id="KW-0732">Signal</keyword>
<dbReference type="PROSITE" id="PS00134">
    <property type="entry name" value="TRYPSIN_HIS"/>
    <property type="match status" value="1"/>
</dbReference>
<keyword evidence="2 6" id="KW-0645">Protease</keyword>
<evidence type="ECO:0000256" key="5">
    <source>
        <dbReference type="ARBA" id="ARBA00022825"/>
    </source>
</evidence>
<dbReference type="InterPro" id="IPR018114">
    <property type="entry name" value="TRYPSIN_HIS"/>
</dbReference>
<organism evidence="8 9">
    <name type="scientific">Actinoalloteichus fjordicus</name>
    <dbReference type="NCBI Taxonomy" id="1612552"/>
    <lineage>
        <taxon>Bacteria</taxon>
        <taxon>Bacillati</taxon>
        <taxon>Actinomycetota</taxon>
        <taxon>Actinomycetes</taxon>
        <taxon>Pseudonocardiales</taxon>
        <taxon>Pseudonocardiaceae</taxon>
        <taxon>Actinoalloteichus</taxon>
    </lineage>
</organism>
<dbReference type="Gene3D" id="2.40.10.10">
    <property type="entry name" value="Trypsin-like serine proteases"/>
    <property type="match status" value="2"/>
</dbReference>
<comment type="similarity">
    <text evidence="1 6">Belongs to the peptidase S1B family.</text>
</comment>
<evidence type="ECO:0000256" key="7">
    <source>
        <dbReference type="SAM" id="MobiDB-lite"/>
    </source>
</evidence>
<dbReference type="GO" id="GO:0004252">
    <property type="term" value="F:serine-type endopeptidase activity"/>
    <property type="evidence" value="ECO:0007669"/>
    <property type="project" value="InterPro"/>
</dbReference>
<dbReference type="InterPro" id="IPR043504">
    <property type="entry name" value="Peptidase_S1_PA_chymotrypsin"/>
</dbReference>
<evidence type="ECO:0000313" key="9">
    <source>
        <dbReference type="Proteomes" id="UP000185511"/>
    </source>
</evidence>
<evidence type="ECO:0000256" key="2">
    <source>
        <dbReference type="ARBA" id="ARBA00022670"/>
    </source>
</evidence>
<dbReference type="Proteomes" id="UP000185511">
    <property type="component" value="Chromosome"/>
</dbReference>
<feature type="signal peptide" evidence="6">
    <location>
        <begin position="1"/>
        <end position="20"/>
    </location>
</feature>
<keyword evidence="4 6" id="KW-0378">Hydrolase</keyword>
<dbReference type="AlphaFoldDB" id="A0AAC9PPQ9"/>
<keyword evidence="9" id="KW-1185">Reference proteome</keyword>
<protein>
    <recommendedName>
        <fullName evidence="6">Serine protease</fullName>
        <ecNumber evidence="6">3.4.21.-</ecNumber>
    </recommendedName>
</protein>
<evidence type="ECO:0000256" key="1">
    <source>
        <dbReference type="ARBA" id="ARBA00008764"/>
    </source>
</evidence>
<feature type="region of interest" description="Disordered" evidence="7">
    <location>
        <begin position="76"/>
        <end position="97"/>
    </location>
</feature>
<dbReference type="EC" id="3.4.21.-" evidence="6"/>
<gene>
    <name evidence="8" type="ORF">UA74_01145</name>
</gene>
<evidence type="ECO:0000256" key="6">
    <source>
        <dbReference type="RuleBase" id="RU004296"/>
    </source>
</evidence>
<evidence type="ECO:0000256" key="3">
    <source>
        <dbReference type="ARBA" id="ARBA00022729"/>
    </source>
</evidence>
<evidence type="ECO:0000313" key="8">
    <source>
        <dbReference type="EMBL" id="APU12320.1"/>
    </source>
</evidence>
<proteinExistence type="inferred from homology"/>
<dbReference type="Pfam" id="PF13365">
    <property type="entry name" value="Trypsin_2"/>
    <property type="match status" value="1"/>
</dbReference>
<dbReference type="InterPro" id="IPR050966">
    <property type="entry name" value="Glutamyl_endopeptidase"/>
</dbReference>
<dbReference type="InterPro" id="IPR000126">
    <property type="entry name" value="V8_ser_AS"/>
</dbReference>
<sequence>MILCTALTVALTSGTTTALAAEEADSNKPEFGVAQPVGQQIDGRVLSPLDLPTRRAEWAADRPFFTGTGDLADAGTGVSFDGAPPASSGGESQPLSIFDPDQRSQVSVTTTFPSRAVVHTTATGRGGCSGFLVSSDTVLTAGHCLHPGGTGSAGDFYTNVQVFPGRNGSSLPYGSCGRTQLWTDQTWIDSSNTNQDWGVIKLNCTIGNTTGWFGFRWQSNSYDGTHITIRGYPGDKPAGTMWFHGGPIRQSLGNKLHYTVDTVGGQSGSPVYNDAFSAIAIHSNGRTPQVDYNKGTRITQSLFEFIDGVR</sequence>
<dbReference type="KEGG" id="acad:UA74_01145"/>
<keyword evidence="5 6" id="KW-0720">Serine protease</keyword>
<accession>A0AAC9PPQ9</accession>
<evidence type="ECO:0000256" key="4">
    <source>
        <dbReference type="ARBA" id="ARBA00022801"/>
    </source>
</evidence>
<dbReference type="PROSITE" id="PS00673">
    <property type="entry name" value="V8_SER"/>
    <property type="match status" value="1"/>
</dbReference>
<dbReference type="PRINTS" id="PR00839">
    <property type="entry name" value="V8PROTEASE"/>
</dbReference>
<dbReference type="GO" id="GO:0006508">
    <property type="term" value="P:proteolysis"/>
    <property type="evidence" value="ECO:0007669"/>
    <property type="project" value="UniProtKB-KW"/>
</dbReference>
<dbReference type="InterPro" id="IPR008256">
    <property type="entry name" value="Peptidase_S1B"/>
</dbReference>
<reference evidence="9" key="1">
    <citation type="submission" date="2016-06" db="EMBL/GenBank/DDBJ databases">
        <title>Complete genome sequence of Actinoalloteichus fjordicus DSM 46855 (=ADI127-17), type strain of the new species Actinoalloteichus fjordicus.</title>
        <authorList>
            <person name="Ruckert C."/>
            <person name="Nouioui I."/>
            <person name="Willmese J."/>
            <person name="van Wezel G."/>
            <person name="Klenk H.-P."/>
            <person name="Kalinowski J."/>
            <person name="Zotchev S.B."/>
        </authorList>
    </citation>
    <scope>NUCLEOTIDE SEQUENCE [LARGE SCALE GENOMIC DNA]</scope>
    <source>
        <strain evidence="9">ADI127-7</strain>
    </source>
</reference>
<name>A0AAC9PPQ9_9PSEU</name>
<dbReference type="InterPro" id="IPR009003">
    <property type="entry name" value="Peptidase_S1_PA"/>
</dbReference>
<dbReference type="EMBL" id="CP016076">
    <property type="protein sequence ID" value="APU12320.1"/>
    <property type="molecule type" value="Genomic_DNA"/>
</dbReference>
<dbReference type="PANTHER" id="PTHR15462">
    <property type="entry name" value="SERINE PROTEASE"/>
    <property type="match status" value="1"/>
</dbReference>
<dbReference type="PANTHER" id="PTHR15462:SF8">
    <property type="entry name" value="SERINE PROTEASE"/>
    <property type="match status" value="1"/>
</dbReference>